<dbReference type="PANTHER" id="PTHR11608:SF0">
    <property type="entry name" value="BIFUNCTIONAL PROTEIN PYRR"/>
    <property type="match status" value="1"/>
</dbReference>
<proteinExistence type="predicted"/>
<dbReference type="PANTHER" id="PTHR11608">
    <property type="entry name" value="BIFUNCTIONAL PROTEIN PYRR"/>
    <property type="match status" value="1"/>
</dbReference>
<reference evidence="2" key="2">
    <citation type="submission" date="2024-05" db="EMBL/GenBank/DDBJ databases">
        <title>Rhodohalobacter halophilus gen. nov., sp. nov., a moderately halophilic member of the family Balneolaceae.</title>
        <authorList>
            <person name="Xia J."/>
        </authorList>
    </citation>
    <scope>NUCLEOTIDE SEQUENCE</scope>
    <source>
        <strain evidence="2">WB101</strain>
    </source>
</reference>
<dbReference type="Pfam" id="PF00156">
    <property type="entry name" value="Pribosyltran"/>
    <property type="match status" value="1"/>
</dbReference>
<comment type="caution">
    <text evidence="2">The sequence shown here is derived from an EMBL/GenBank/DDBJ whole genome shotgun (WGS) entry which is preliminary data.</text>
</comment>
<dbReference type="Proteomes" id="UP001165366">
    <property type="component" value="Unassembled WGS sequence"/>
</dbReference>
<dbReference type="InterPro" id="IPR000836">
    <property type="entry name" value="PRTase_dom"/>
</dbReference>
<dbReference type="InterPro" id="IPR029057">
    <property type="entry name" value="PRTase-like"/>
</dbReference>
<gene>
    <name evidence="2" type="ORF">L6773_03240</name>
</gene>
<dbReference type="RefSeq" id="WP_237852412.1">
    <property type="nucleotide sequence ID" value="NZ_JAKLWS010000002.1"/>
</dbReference>
<dbReference type="EMBL" id="JAKLWS010000002">
    <property type="protein sequence ID" value="MCG2587568.1"/>
    <property type="molecule type" value="Genomic_DNA"/>
</dbReference>
<name>A0ABS9K9S3_9BACT</name>
<keyword evidence="3" id="KW-1185">Reference proteome</keyword>
<evidence type="ECO:0000313" key="2">
    <source>
        <dbReference type="EMBL" id="MCG2587568.1"/>
    </source>
</evidence>
<dbReference type="InterPro" id="IPR050137">
    <property type="entry name" value="PyrR_bifunctional"/>
</dbReference>
<organism evidence="2 3">
    <name type="scientific">Rhodohalobacter sulfatireducens</name>
    <dbReference type="NCBI Taxonomy" id="2911366"/>
    <lineage>
        <taxon>Bacteria</taxon>
        <taxon>Pseudomonadati</taxon>
        <taxon>Balneolota</taxon>
        <taxon>Balneolia</taxon>
        <taxon>Balneolales</taxon>
        <taxon>Balneolaceae</taxon>
        <taxon>Rhodohalobacter</taxon>
    </lineage>
</organism>
<feature type="domain" description="Phosphoribosyltransferase" evidence="1">
    <location>
        <begin position="3"/>
        <end position="137"/>
    </location>
</feature>
<dbReference type="SUPFAM" id="SSF53271">
    <property type="entry name" value="PRTase-like"/>
    <property type="match status" value="1"/>
</dbReference>
<accession>A0ABS9K9S3</accession>
<protein>
    <recommendedName>
        <fullName evidence="1">Phosphoribosyltransferase domain-containing protein</fullName>
    </recommendedName>
</protein>
<dbReference type="Gene3D" id="3.40.50.2020">
    <property type="match status" value="1"/>
</dbReference>
<reference evidence="2" key="1">
    <citation type="submission" date="2022-01" db="EMBL/GenBank/DDBJ databases">
        <authorList>
            <person name="Wang Y."/>
        </authorList>
    </citation>
    <scope>NUCLEOTIDE SEQUENCE</scope>
    <source>
        <strain evidence="2">WB101</strain>
    </source>
</reference>
<evidence type="ECO:0000259" key="1">
    <source>
        <dbReference type="Pfam" id="PF00156"/>
    </source>
</evidence>
<evidence type="ECO:0000313" key="3">
    <source>
        <dbReference type="Proteomes" id="UP001165366"/>
    </source>
</evidence>
<sequence>MILLDKKRIQRTIKRISYQILEEAGNQKISLIGLNERGFSIARKIKGNLDKATGRYLFLKQLNSEDDSTLELSYDEVQNSALFIIDDVIFSGGTMFKSIRKIKELSAFEKVFVVVLVDRGHRKYPILASIVGVDAPTKLNEQVELRLKDGAPNEVVLIEK</sequence>
<dbReference type="CDD" id="cd06223">
    <property type="entry name" value="PRTases_typeI"/>
    <property type="match status" value="1"/>
</dbReference>